<dbReference type="RefSeq" id="WP_177319138.1">
    <property type="nucleotide sequence ID" value="NZ_CP050898.1"/>
</dbReference>
<dbReference type="Proteomes" id="UP000500870">
    <property type="component" value="Chromosome 1"/>
</dbReference>
<proteinExistence type="predicted"/>
<reference evidence="1 2" key="1">
    <citation type="submission" date="2020-04" db="EMBL/GenBank/DDBJ databases">
        <title>FDA dAtabase for Regulatory Grade micrObial Sequences (FDA-ARGOS): Supporting development and validation of Infectious Disease Dx tests.</title>
        <authorList>
            <person name="Sciortino C."/>
            <person name="Tallon L."/>
            <person name="Sadzewicz L."/>
            <person name="Vavikolanu K."/>
            <person name="Mehta A."/>
            <person name="Aluvathingal J."/>
            <person name="Nadendla S."/>
            <person name="Nandy P."/>
            <person name="Geyer C."/>
            <person name="Yan Y."/>
            <person name="Sichtig H."/>
        </authorList>
    </citation>
    <scope>NUCLEOTIDE SEQUENCE [LARGE SCALE GENOMIC DNA]</scope>
    <source>
        <strain evidence="1 2">FDAARGOS_633</strain>
    </source>
</reference>
<dbReference type="Pfam" id="PF21822">
    <property type="entry name" value="Phage_TAC_15"/>
    <property type="match status" value="1"/>
</dbReference>
<name>A0A6H0ZMG9_9HYPH</name>
<dbReference type="EMBL" id="CP050898">
    <property type="protein sequence ID" value="QIX20980.1"/>
    <property type="molecule type" value="Genomic_DNA"/>
</dbReference>
<evidence type="ECO:0000313" key="1">
    <source>
        <dbReference type="EMBL" id="QIX20980.1"/>
    </source>
</evidence>
<dbReference type="AlphaFoldDB" id="A0A6H0ZMG9"/>
<organism evidence="1 2">
    <name type="scientific">Agrobacterium pusense</name>
    <dbReference type="NCBI Taxonomy" id="648995"/>
    <lineage>
        <taxon>Bacteria</taxon>
        <taxon>Pseudomonadati</taxon>
        <taxon>Pseudomonadota</taxon>
        <taxon>Alphaproteobacteria</taxon>
        <taxon>Hyphomicrobiales</taxon>
        <taxon>Rhizobiaceae</taxon>
        <taxon>Rhizobium/Agrobacterium group</taxon>
        <taxon>Agrobacterium</taxon>
    </lineage>
</organism>
<evidence type="ECO:0000313" key="2">
    <source>
        <dbReference type="Proteomes" id="UP000500870"/>
    </source>
</evidence>
<dbReference type="InterPro" id="IPR049156">
    <property type="entry name" value="Phage_chap_TAC_15-like"/>
</dbReference>
<accession>A0A6H0ZMG9</accession>
<sequence length="146" mass="15807">MAERKIAGMEIKVEAPLATDALRLQARLTRMLEAADAKLEDLIMGFSGAGNTPEERAKGIAAAISTIGRIFRTLSPDEYASLVGDIIGMAQIRRPSGQYDQADLDGDFSQNLKAIPEVVVFVIDVVLRDFFTGLLGSGNRLRKAKV</sequence>
<gene>
    <name evidence="1" type="ORF">FOB41_07465</name>
</gene>
<protein>
    <submittedName>
        <fullName evidence="1">Uncharacterized protein</fullName>
    </submittedName>
</protein>